<dbReference type="Gene3D" id="3.40.50.1820">
    <property type="entry name" value="alpha/beta hydrolase"/>
    <property type="match status" value="1"/>
</dbReference>
<dbReference type="InterPro" id="IPR002018">
    <property type="entry name" value="CarbesteraseB"/>
</dbReference>
<keyword evidence="6" id="KW-1185">Reference proteome</keyword>
<evidence type="ECO:0000256" key="4">
    <source>
        <dbReference type="ARBA" id="ARBA00023157"/>
    </source>
</evidence>
<sequence>MTATTHGCVIGHQLANLSNVVEYLGIPYAQPPIQKLRFMPPKPLNSTYYGKNCFNATKPARACLTEIHRIGFIGVDEWQPNKDDMSEDCLQLNIWVPNNNTGAVIVFFFGGSYLMGSPSLPEYNGSALAHLTGSIVVNINYRLGVLGFGRLRRGKIAPGNMGLLDQQMALKWVHDNIRNFGGKKNMITLLGHGTGSSSATAHMFSNVSKSYFSRVIAISGTVLNEWALEDAGIVEMNFLRLMKELNCTNRNHDKEVRCMQTKNASEIINKTETIFNPLQSVFRYPFMAVDYDGYFFEGPVEKILSTERFKKDVDILLGKTTNESTIYMHRYLRNASYGCYFYPNKSVEDKDNQCNMNEGQYNSSVDFLVKNLNLNASAPNRIKNLYKSWPISHRDKAIKMFADFLFDCDYLEFGKKIDPYISQRKDKYFFVLGKRISINPWPLFFNVTSDYQSHYMFGHPFLNATAYGDNVTMEQEFSYQYMKILSNFTYNAKLYKGYPDYSWNYWPKFNATKTMGVFVNKTLINFDQYDITNISTETCTRVRNIKRRFRIPRYSIRIPNANIPDINIPEFCSILFYQ</sequence>
<protein>
    <submittedName>
        <fullName evidence="7">Acetylcholinesterase</fullName>
    </submittedName>
</protein>
<name>A0A0K0F518_STRVS</name>
<reference evidence="7" key="2">
    <citation type="submission" date="2015-08" db="UniProtKB">
        <authorList>
            <consortium name="WormBaseParasite"/>
        </authorList>
    </citation>
    <scope>IDENTIFICATION</scope>
</reference>
<feature type="domain" description="Carboxylesterase type B" evidence="5">
    <location>
        <begin position="4"/>
        <end position="514"/>
    </location>
</feature>
<organism evidence="6 7">
    <name type="scientific">Strongyloides venezuelensis</name>
    <name type="common">Threadworm</name>
    <dbReference type="NCBI Taxonomy" id="75913"/>
    <lineage>
        <taxon>Eukaryota</taxon>
        <taxon>Metazoa</taxon>
        <taxon>Ecdysozoa</taxon>
        <taxon>Nematoda</taxon>
        <taxon>Chromadorea</taxon>
        <taxon>Rhabditida</taxon>
        <taxon>Tylenchina</taxon>
        <taxon>Panagrolaimomorpha</taxon>
        <taxon>Strongyloidoidea</taxon>
        <taxon>Strongyloididae</taxon>
        <taxon>Strongyloides</taxon>
    </lineage>
</organism>
<dbReference type="ESTHER" id="9bila-a0a0k0f518">
    <property type="family name" value="Cholinesterase-like"/>
</dbReference>
<dbReference type="STRING" id="75913.A0A0K0F518"/>
<dbReference type="WBParaSite" id="SVE_0390800.1">
    <property type="protein sequence ID" value="SVE_0390800.1"/>
    <property type="gene ID" value="SVE_0390800"/>
</dbReference>
<accession>A0A0K0F518</accession>
<evidence type="ECO:0000313" key="6">
    <source>
        <dbReference type="Proteomes" id="UP000035680"/>
    </source>
</evidence>
<dbReference type="GO" id="GO:0019695">
    <property type="term" value="P:choline metabolic process"/>
    <property type="evidence" value="ECO:0007669"/>
    <property type="project" value="TreeGrafter"/>
</dbReference>
<dbReference type="AlphaFoldDB" id="A0A0K0F518"/>
<dbReference type="PRINTS" id="PR00878">
    <property type="entry name" value="CHOLNESTRASE"/>
</dbReference>
<dbReference type="GO" id="GO:0006581">
    <property type="term" value="P:acetylcholine catabolic process"/>
    <property type="evidence" value="ECO:0007669"/>
    <property type="project" value="TreeGrafter"/>
</dbReference>
<dbReference type="InterPro" id="IPR029058">
    <property type="entry name" value="AB_hydrolase_fold"/>
</dbReference>
<dbReference type="GO" id="GO:0003990">
    <property type="term" value="F:acetylcholinesterase activity"/>
    <property type="evidence" value="ECO:0007669"/>
    <property type="project" value="TreeGrafter"/>
</dbReference>
<dbReference type="InterPro" id="IPR050654">
    <property type="entry name" value="AChE-related_enzymes"/>
</dbReference>
<comment type="similarity">
    <text evidence="1">Belongs to the type-B carboxylesterase/lipase family.</text>
</comment>
<reference evidence="6" key="1">
    <citation type="submission" date="2014-07" db="EMBL/GenBank/DDBJ databases">
        <authorList>
            <person name="Martin A.A"/>
            <person name="De Silva N."/>
        </authorList>
    </citation>
    <scope>NUCLEOTIDE SEQUENCE</scope>
</reference>
<dbReference type="Pfam" id="PF00135">
    <property type="entry name" value="COesterase"/>
    <property type="match status" value="1"/>
</dbReference>
<keyword evidence="4" id="KW-1015">Disulfide bond</keyword>
<evidence type="ECO:0000256" key="1">
    <source>
        <dbReference type="ARBA" id="ARBA00005964"/>
    </source>
</evidence>
<evidence type="ECO:0000256" key="3">
    <source>
        <dbReference type="ARBA" id="ARBA00022801"/>
    </source>
</evidence>
<keyword evidence="3" id="KW-0378">Hydrolase</keyword>
<dbReference type="InterPro" id="IPR000997">
    <property type="entry name" value="Cholinesterase"/>
</dbReference>
<evidence type="ECO:0000313" key="7">
    <source>
        <dbReference type="WBParaSite" id="SVE_0390800.1"/>
    </source>
</evidence>
<evidence type="ECO:0000259" key="5">
    <source>
        <dbReference type="Pfam" id="PF00135"/>
    </source>
</evidence>
<evidence type="ECO:0000256" key="2">
    <source>
        <dbReference type="ARBA" id="ARBA00022487"/>
    </source>
</evidence>
<dbReference type="SUPFAM" id="SSF53474">
    <property type="entry name" value="alpha/beta-Hydrolases"/>
    <property type="match status" value="1"/>
</dbReference>
<dbReference type="PANTHER" id="PTHR43918:SF4">
    <property type="entry name" value="CARBOXYLIC ESTER HYDROLASE"/>
    <property type="match status" value="1"/>
</dbReference>
<dbReference type="GO" id="GO:0005615">
    <property type="term" value="C:extracellular space"/>
    <property type="evidence" value="ECO:0007669"/>
    <property type="project" value="TreeGrafter"/>
</dbReference>
<dbReference type="GO" id="GO:0005886">
    <property type="term" value="C:plasma membrane"/>
    <property type="evidence" value="ECO:0007669"/>
    <property type="project" value="TreeGrafter"/>
</dbReference>
<proteinExistence type="inferred from homology"/>
<keyword evidence="2" id="KW-0719">Serine esterase</keyword>
<dbReference type="Proteomes" id="UP000035680">
    <property type="component" value="Unassembled WGS sequence"/>
</dbReference>
<dbReference type="PANTHER" id="PTHR43918">
    <property type="entry name" value="ACETYLCHOLINESTERASE"/>
    <property type="match status" value="1"/>
</dbReference>